<dbReference type="PANTHER" id="PTHR23012:SF180">
    <property type="entry name" value="RING_FYVE_PHD ZINC FINGER SUPERFAMILY PROTEIN"/>
    <property type="match status" value="1"/>
</dbReference>
<dbReference type="GO" id="GO:0016020">
    <property type="term" value="C:membrane"/>
    <property type="evidence" value="ECO:0007669"/>
    <property type="project" value="TreeGrafter"/>
</dbReference>
<feature type="compositionally biased region" description="Acidic residues" evidence="1">
    <location>
        <begin position="109"/>
        <end position="136"/>
    </location>
</feature>
<evidence type="ECO:0000313" key="3">
    <source>
        <dbReference type="Proteomes" id="UP000515211"/>
    </source>
</evidence>
<organism evidence="3 4">
    <name type="scientific">Arachis duranensis</name>
    <name type="common">Wild peanut</name>
    <dbReference type="NCBI Taxonomy" id="130453"/>
    <lineage>
        <taxon>Eukaryota</taxon>
        <taxon>Viridiplantae</taxon>
        <taxon>Streptophyta</taxon>
        <taxon>Embryophyta</taxon>
        <taxon>Tracheophyta</taxon>
        <taxon>Spermatophyta</taxon>
        <taxon>Magnoliopsida</taxon>
        <taxon>eudicotyledons</taxon>
        <taxon>Gunneridae</taxon>
        <taxon>Pentapetalae</taxon>
        <taxon>rosids</taxon>
        <taxon>fabids</taxon>
        <taxon>Fabales</taxon>
        <taxon>Fabaceae</taxon>
        <taxon>Papilionoideae</taxon>
        <taxon>50 kb inversion clade</taxon>
        <taxon>dalbergioids sensu lato</taxon>
        <taxon>Dalbergieae</taxon>
        <taxon>Pterocarpus clade</taxon>
        <taxon>Arachis</taxon>
    </lineage>
</organism>
<keyword evidence="3" id="KW-1185">Reference proteome</keyword>
<dbReference type="GO" id="GO:0016567">
    <property type="term" value="P:protein ubiquitination"/>
    <property type="evidence" value="ECO:0007669"/>
    <property type="project" value="TreeGrafter"/>
</dbReference>
<evidence type="ECO:0000256" key="2">
    <source>
        <dbReference type="SAM" id="Phobius"/>
    </source>
</evidence>
<evidence type="ECO:0000256" key="1">
    <source>
        <dbReference type="SAM" id="MobiDB-lite"/>
    </source>
</evidence>
<name>A0A9C6TM07_ARADU</name>
<keyword evidence="2" id="KW-1133">Transmembrane helix</keyword>
<feature type="region of interest" description="Disordered" evidence="1">
    <location>
        <begin position="105"/>
        <end position="136"/>
    </location>
</feature>
<feature type="transmembrane region" description="Helical" evidence="2">
    <location>
        <begin position="68"/>
        <end position="91"/>
    </location>
</feature>
<protein>
    <submittedName>
        <fullName evidence="4">Uncharacterized protein LOC107475082 isoform X2</fullName>
    </submittedName>
</protein>
<dbReference type="GO" id="GO:0004842">
    <property type="term" value="F:ubiquitin-protein transferase activity"/>
    <property type="evidence" value="ECO:0007669"/>
    <property type="project" value="TreeGrafter"/>
</dbReference>
<reference evidence="4" key="2">
    <citation type="submission" date="2025-08" db="UniProtKB">
        <authorList>
            <consortium name="RefSeq"/>
        </authorList>
    </citation>
    <scope>IDENTIFICATION</scope>
    <source>
        <tissue evidence="4">Whole plant</tissue>
    </source>
</reference>
<accession>A0A9C6TM07</accession>
<dbReference type="InterPro" id="IPR033275">
    <property type="entry name" value="MARCH-like"/>
</dbReference>
<dbReference type="InterPro" id="IPR022143">
    <property type="entry name" value="DUF3675"/>
</dbReference>
<dbReference type="AlphaFoldDB" id="A0A9C6TM07"/>
<reference evidence="3" key="1">
    <citation type="journal article" date="2016" name="Nat. Genet.">
        <title>The genome sequences of Arachis duranensis and Arachis ipaensis, the diploid ancestors of cultivated peanut.</title>
        <authorList>
            <person name="Bertioli D.J."/>
            <person name="Cannon S.B."/>
            <person name="Froenicke L."/>
            <person name="Huang G."/>
            <person name="Farmer A.D."/>
            <person name="Cannon E.K."/>
            <person name="Liu X."/>
            <person name="Gao D."/>
            <person name="Clevenger J."/>
            <person name="Dash S."/>
            <person name="Ren L."/>
            <person name="Moretzsohn M.C."/>
            <person name="Shirasawa K."/>
            <person name="Huang W."/>
            <person name="Vidigal B."/>
            <person name="Abernathy B."/>
            <person name="Chu Y."/>
            <person name="Niederhuth C.E."/>
            <person name="Umale P."/>
            <person name="Araujo A.C."/>
            <person name="Kozik A."/>
            <person name="Kim K.D."/>
            <person name="Burow M.D."/>
            <person name="Varshney R.K."/>
            <person name="Wang X."/>
            <person name="Zhang X."/>
            <person name="Barkley N."/>
            <person name="Guimaraes P.M."/>
            <person name="Isobe S."/>
            <person name="Guo B."/>
            <person name="Liao B."/>
            <person name="Stalker H.T."/>
            <person name="Schmitz R.J."/>
            <person name="Scheffler B.E."/>
            <person name="Leal-Bertioli S.C."/>
            <person name="Xun X."/>
            <person name="Jackson S.A."/>
            <person name="Michelmore R."/>
            <person name="Ozias-Akins P."/>
        </authorList>
    </citation>
    <scope>NUCLEOTIDE SEQUENCE [LARGE SCALE GENOMIC DNA]</scope>
    <source>
        <strain evidence="3">cv. V14167</strain>
    </source>
</reference>
<dbReference type="GeneID" id="107475082"/>
<dbReference type="Pfam" id="PF12428">
    <property type="entry name" value="DUF3675"/>
    <property type="match status" value="1"/>
</dbReference>
<keyword evidence="2" id="KW-0812">Transmembrane</keyword>
<sequence>MTIRDSLQITRREVEPLINATTIESDYSECTSAADRSASCFRSLAFSFTLILLVRHLFALLTSGMEDYPFTILTVFILRASGIIVPMYIIIRTIGGLHSSIHRHYHQDSDDDDTSTISDGDDEENETSQDEDLGYS</sequence>
<dbReference type="RefSeq" id="XP_052116485.1">
    <property type="nucleotide sequence ID" value="XM_052260525.1"/>
</dbReference>
<dbReference type="PANTHER" id="PTHR23012">
    <property type="entry name" value="RING/FYVE/PHD ZINC FINGER DOMAIN-CONTAINING"/>
    <property type="match status" value="1"/>
</dbReference>
<gene>
    <name evidence="4" type="primary">LOC107475082</name>
</gene>
<evidence type="ECO:0000313" key="4">
    <source>
        <dbReference type="RefSeq" id="XP_052116485.1"/>
    </source>
</evidence>
<keyword evidence="2" id="KW-0472">Membrane</keyword>
<proteinExistence type="predicted"/>
<dbReference type="Proteomes" id="UP000515211">
    <property type="component" value="Chromosome 1"/>
</dbReference>
<feature type="transmembrane region" description="Helical" evidence="2">
    <location>
        <begin position="44"/>
        <end position="62"/>
    </location>
</feature>